<dbReference type="Proteomes" id="UP000194432">
    <property type="component" value="Chromosome 1"/>
</dbReference>
<dbReference type="InterPro" id="IPR025528">
    <property type="entry name" value="BrnA_antitoxin"/>
</dbReference>
<proteinExistence type="predicted"/>
<evidence type="ECO:0000313" key="1">
    <source>
        <dbReference type="EMBL" id="ART52660.1"/>
    </source>
</evidence>
<accession>A0A240U5K9</accession>
<name>A0A240U5K9_9BURK</name>
<protein>
    <recommendedName>
        <fullName evidence="3">BrnA antitoxin of type II toxin-antitoxin system</fullName>
    </recommendedName>
</protein>
<evidence type="ECO:0008006" key="3">
    <source>
        <dbReference type="Google" id="ProtNLM"/>
    </source>
</evidence>
<gene>
    <name evidence="1" type="ORF">CBP34_14700</name>
</gene>
<sequence length="93" mass="10169">MPKLKAGTILPTPAEDADITAAAMADPDAVPFTDAEWEQVKPLVRRGRPLGSGTKTQVTLRLDVEVVEKFRASGDGWQTRINDALKSWVRTHA</sequence>
<dbReference type="RefSeq" id="WP_094098471.1">
    <property type="nucleotide sequence ID" value="NZ_CP021361.1"/>
</dbReference>
<dbReference type="Pfam" id="PF14384">
    <property type="entry name" value="BrnA_antitoxin"/>
    <property type="match status" value="1"/>
</dbReference>
<keyword evidence="2" id="KW-1185">Reference proteome</keyword>
<dbReference type="EMBL" id="CP021361">
    <property type="protein sequence ID" value="ART52660.1"/>
    <property type="molecule type" value="Genomic_DNA"/>
</dbReference>
<reference evidence="1 2" key="1">
    <citation type="submission" date="2017-05" db="EMBL/GenBank/DDBJ databases">
        <title>Polyphasic characterization of four soil-derived phenanthrene-degrading Acidovorax strains and proposal of Acidovorax phenanthrenivorans sp. nov.</title>
        <authorList>
            <person name="Singleton D.R."/>
            <person name="Lee J."/>
            <person name="Dickey A.N."/>
            <person name="Stroud A."/>
            <person name="Scholl E.H."/>
            <person name="Wright F.A."/>
            <person name="Aitken M.D."/>
        </authorList>
    </citation>
    <scope>NUCLEOTIDE SEQUENCE [LARGE SCALE GENOMIC DNA]</scope>
    <source>
        <strain evidence="1">NA3</strain>
    </source>
</reference>
<organism evidence="1 2">
    <name type="scientific">Acidovorax carolinensis</name>
    <dbReference type="NCBI Taxonomy" id="553814"/>
    <lineage>
        <taxon>Bacteria</taxon>
        <taxon>Pseudomonadati</taxon>
        <taxon>Pseudomonadota</taxon>
        <taxon>Betaproteobacteria</taxon>
        <taxon>Burkholderiales</taxon>
        <taxon>Comamonadaceae</taxon>
        <taxon>Acidovorax</taxon>
    </lineage>
</organism>
<dbReference type="AlphaFoldDB" id="A0A240U5K9"/>
<dbReference type="KEGG" id="acin:CBP34_14700"/>
<evidence type="ECO:0000313" key="2">
    <source>
        <dbReference type="Proteomes" id="UP000194432"/>
    </source>
</evidence>